<evidence type="ECO:0000313" key="3">
    <source>
        <dbReference type="Proteomes" id="UP001497516"/>
    </source>
</evidence>
<dbReference type="Pfam" id="PF10536">
    <property type="entry name" value="PMD"/>
    <property type="match status" value="1"/>
</dbReference>
<proteinExistence type="predicted"/>
<dbReference type="Proteomes" id="UP001497516">
    <property type="component" value="Chromosome 2"/>
</dbReference>
<feature type="domain" description="Aminotransferase-like plant mobile" evidence="1">
    <location>
        <begin position="22"/>
        <end position="66"/>
    </location>
</feature>
<gene>
    <name evidence="2" type="ORF">LTRI10_LOCUS12949</name>
</gene>
<dbReference type="InterPro" id="IPR019557">
    <property type="entry name" value="AminoTfrase-like_pln_mobile"/>
</dbReference>
<name>A0AAV2DBF4_9ROSI</name>
<dbReference type="PANTHER" id="PTHR46033:SF8">
    <property type="entry name" value="PROTEIN MAINTENANCE OF MERISTEMS-LIKE"/>
    <property type="match status" value="1"/>
</dbReference>
<dbReference type="GO" id="GO:0010073">
    <property type="term" value="P:meristem maintenance"/>
    <property type="evidence" value="ECO:0007669"/>
    <property type="project" value="InterPro"/>
</dbReference>
<dbReference type="InterPro" id="IPR044824">
    <property type="entry name" value="MAIN-like"/>
</dbReference>
<dbReference type="AlphaFoldDB" id="A0AAV2DBF4"/>
<dbReference type="PANTHER" id="PTHR46033">
    <property type="entry name" value="PROTEIN MAIN-LIKE 2"/>
    <property type="match status" value="1"/>
</dbReference>
<dbReference type="EMBL" id="OZ034815">
    <property type="protein sequence ID" value="CAL1370855.1"/>
    <property type="molecule type" value="Genomic_DNA"/>
</dbReference>
<organism evidence="2 3">
    <name type="scientific">Linum trigynum</name>
    <dbReference type="NCBI Taxonomy" id="586398"/>
    <lineage>
        <taxon>Eukaryota</taxon>
        <taxon>Viridiplantae</taxon>
        <taxon>Streptophyta</taxon>
        <taxon>Embryophyta</taxon>
        <taxon>Tracheophyta</taxon>
        <taxon>Spermatophyta</taxon>
        <taxon>Magnoliopsida</taxon>
        <taxon>eudicotyledons</taxon>
        <taxon>Gunneridae</taxon>
        <taxon>Pentapetalae</taxon>
        <taxon>rosids</taxon>
        <taxon>fabids</taxon>
        <taxon>Malpighiales</taxon>
        <taxon>Linaceae</taxon>
        <taxon>Linum</taxon>
    </lineage>
</organism>
<keyword evidence="3" id="KW-1185">Reference proteome</keyword>
<protein>
    <recommendedName>
        <fullName evidence="1">Aminotransferase-like plant mobile domain-containing protein</fullName>
    </recommendedName>
</protein>
<reference evidence="2 3" key="1">
    <citation type="submission" date="2024-04" db="EMBL/GenBank/DDBJ databases">
        <authorList>
            <person name="Fracassetti M."/>
        </authorList>
    </citation>
    <scope>NUCLEOTIDE SEQUENCE [LARGE SCALE GENOMIC DNA]</scope>
</reference>
<evidence type="ECO:0000259" key="1">
    <source>
        <dbReference type="Pfam" id="PF10536"/>
    </source>
</evidence>
<evidence type="ECO:0000313" key="2">
    <source>
        <dbReference type="EMBL" id="CAL1370855.1"/>
    </source>
</evidence>
<accession>A0AAV2DBF4</accession>
<sequence length="83" mass="9663">MEEDLVSLCTKILPMDMVRHFMQIDIGNDLLVTMAERWRPETHMFHYPEEEITITLRDVVILTGLPERPSSTTRENLKKVGGH</sequence>